<name>A0ABP0BC95_9PEZI</name>
<accession>A0ABP0BC95</accession>
<comment type="similarity">
    <text evidence="1">Belongs to the universal ribosomal protein uL1 family.</text>
</comment>
<dbReference type="InterPro" id="IPR016095">
    <property type="entry name" value="Ribosomal_uL1_3-a/b-sand"/>
</dbReference>
<evidence type="ECO:0000313" key="6">
    <source>
        <dbReference type="Proteomes" id="UP001642405"/>
    </source>
</evidence>
<proteinExistence type="inferred from homology"/>
<dbReference type="Gene3D" id="3.40.50.790">
    <property type="match status" value="1"/>
</dbReference>
<dbReference type="Proteomes" id="UP001642405">
    <property type="component" value="Unassembled WGS sequence"/>
</dbReference>
<dbReference type="CDD" id="cd00403">
    <property type="entry name" value="Ribosomal_L1"/>
    <property type="match status" value="1"/>
</dbReference>
<dbReference type="PANTHER" id="PTHR36427">
    <property type="entry name" value="54S RIBOSOMAL PROTEIN L1, MITOCHONDRIAL"/>
    <property type="match status" value="1"/>
</dbReference>
<dbReference type="EMBL" id="CAWUHB010000012">
    <property type="protein sequence ID" value="CAK7216816.1"/>
    <property type="molecule type" value="Genomic_DNA"/>
</dbReference>
<dbReference type="PANTHER" id="PTHR36427:SF3">
    <property type="entry name" value="LARGE RIBOSOMAL SUBUNIT PROTEIN UL1M"/>
    <property type="match status" value="1"/>
</dbReference>
<comment type="caution">
    <text evidence="5">The sequence shown here is derived from an EMBL/GenBank/DDBJ whole genome shotgun (WGS) entry which is preliminary data.</text>
</comment>
<organism evidence="5 6">
    <name type="scientific">Sporothrix curviconia</name>
    <dbReference type="NCBI Taxonomy" id="1260050"/>
    <lineage>
        <taxon>Eukaryota</taxon>
        <taxon>Fungi</taxon>
        <taxon>Dikarya</taxon>
        <taxon>Ascomycota</taxon>
        <taxon>Pezizomycotina</taxon>
        <taxon>Sordariomycetes</taxon>
        <taxon>Sordariomycetidae</taxon>
        <taxon>Ophiostomatales</taxon>
        <taxon>Ophiostomataceae</taxon>
        <taxon>Sporothrix</taxon>
    </lineage>
</organism>
<gene>
    <name evidence="5" type="ORF">SCUCBS95973_002934</name>
</gene>
<dbReference type="Pfam" id="PF00687">
    <property type="entry name" value="Ribosomal_L1"/>
    <property type="match status" value="1"/>
</dbReference>
<keyword evidence="6" id="KW-1185">Reference proteome</keyword>
<keyword evidence="2" id="KW-0689">Ribosomal protein</keyword>
<dbReference type="InterPro" id="IPR023674">
    <property type="entry name" value="Ribosomal_uL1-like"/>
</dbReference>
<dbReference type="InterPro" id="IPR028364">
    <property type="entry name" value="Ribosomal_uL1/biogenesis"/>
</dbReference>
<evidence type="ECO:0000256" key="2">
    <source>
        <dbReference type="ARBA" id="ARBA00022980"/>
    </source>
</evidence>
<feature type="region of interest" description="Disordered" evidence="4">
    <location>
        <begin position="38"/>
        <end position="69"/>
    </location>
</feature>
<dbReference type="Gene3D" id="3.30.190.20">
    <property type="match status" value="1"/>
</dbReference>
<evidence type="ECO:0000256" key="1">
    <source>
        <dbReference type="ARBA" id="ARBA00010531"/>
    </source>
</evidence>
<keyword evidence="3" id="KW-0687">Ribonucleoprotein</keyword>
<feature type="compositionally biased region" description="Basic residues" evidence="4">
    <location>
        <begin position="56"/>
        <end position="69"/>
    </location>
</feature>
<evidence type="ECO:0000256" key="3">
    <source>
        <dbReference type="ARBA" id="ARBA00023274"/>
    </source>
</evidence>
<evidence type="ECO:0008006" key="7">
    <source>
        <dbReference type="Google" id="ProtNLM"/>
    </source>
</evidence>
<feature type="compositionally biased region" description="Low complexity" evidence="4">
    <location>
        <begin position="38"/>
        <end position="55"/>
    </location>
</feature>
<reference evidence="5 6" key="1">
    <citation type="submission" date="2024-01" db="EMBL/GenBank/DDBJ databases">
        <authorList>
            <person name="Allen C."/>
            <person name="Tagirdzhanova G."/>
        </authorList>
    </citation>
    <scope>NUCLEOTIDE SEQUENCE [LARGE SCALE GENOMIC DNA]</scope>
</reference>
<sequence>MASQRQCLVGMASMALHAAARPRPQLALVPRFLVPAANPPQQQQQHRQPVQQQARHASHGKTVKRKVKHKAFRVHDKTKLERFSLCDAMRYLRAAEVGRPPASVSYDVAVKLQTNKSGAVLRDRIRLPFPCNSDFRIAVICPEDSKTASEARADGAVAVGEETLFAAIKAGDIAFNRLLCHVDSVPALMKAGLGPVLGPRGLMPSLKTKTVTNDVRTQMRELAGTANYRERTGVVRMAIGQLNFSPHMVGENIKAFMAQLKKDMKDVERQTAKVVDEVVLSSTNGPGFSLNGSFASTDESVTPAALSTVM</sequence>
<evidence type="ECO:0000256" key="4">
    <source>
        <dbReference type="SAM" id="MobiDB-lite"/>
    </source>
</evidence>
<evidence type="ECO:0000313" key="5">
    <source>
        <dbReference type="EMBL" id="CAK7216816.1"/>
    </source>
</evidence>
<dbReference type="SUPFAM" id="SSF56808">
    <property type="entry name" value="Ribosomal protein L1"/>
    <property type="match status" value="1"/>
</dbReference>
<protein>
    <recommendedName>
        <fullName evidence="7">Large subunit ribosomal protein L1</fullName>
    </recommendedName>
</protein>